<evidence type="ECO:0000256" key="1">
    <source>
        <dbReference type="ARBA" id="ARBA00004651"/>
    </source>
</evidence>
<dbReference type="GO" id="GO:0004992">
    <property type="term" value="F:platelet activating factor receptor activity"/>
    <property type="evidence" value="ECO:0007669"/>
    <property type="project" value="InterPro"/>
</dbReference>
<evidence type="ECO:0000256" key="3">
    <source>
        <dbReference type="ARBA" id="ARBA00016224"/>
    </source>
</evidence>
<dbReference type="InterPro" id="IPR017452">
    <property type="entry name" value="GPCR_Rhodpsn_7TM"/>
</dbReference>
<proteinExistence type="inferred from homology"/>
<reference evidence="17" key="3">
    <citation type="submission" date="2025-09" db="UniProtKB">
        <authorList>
            <consortium name="Ensembl"/>
        </authorList>
    </citation>
    <scope>IDENTIFICATION</scope>
</reference>
<dbReference type="GO" id="GO:0045028">
    <property type="term" value="F:G protein-coupled purinergic nucleotide receptor activity"/>
    <property type="evidence" value="ECO:0007669"/>
    <property type="project" value="TreeGrafter"/>
</dbReference>
<comment type="subcellular location">
    <subcellularLocation>
        <location evidence="1">Cell membrane</location>
        <topology evidence="1">Multi-pass membrane protein</topology>
    </subcellularLocation>
</comment>
<reference evidence="17" key="2">
    <citation type="submission" date="2025-08" db="UniProtKB">
        <authorList>
            <consortium name="Ensembl"/>
        </authorList>
    </citation>
    <scope>IDENTIFICATION</scope>
</reference>
<feature type="transmembrane region" description="Helical" evidence="15">
    <location>
        <begin position="371"/>
        <end position="390"/>
    </location>
</feature>
<keyword evidence="8 14" id="KW-0297">G-protein coupled receptor</keyword>
<organism evidence="17 18">
    <name type="scientific">Oreochromis aureus</name>
    <name type="common">Israeli tilapia</name>
    <name type="synonym">Chromis aureus</name>
    <dbReference type="NCBI Taxonomy" id="47969"/>
    <lineage>
        <taxon>Eukaryota</taxon>
        <taxon>Metazoa</taxon>
        <taxon>Chordata</taxon>
        <taxon>Craniata</taxon>
        <taxon>Vertebrata</taxon>
        <taxon>Euteleostomi</taxon>
        <taxon>Actinopterygii</taxon>
        <taxon>Neopterygii</taxon>
        <taxon>Teleostei</taxon>
        <taxon>Neoteleostei</taxon>
        <taxon>Acanthomorphata</taxon>
        <taxon>Ovalentaria</taxon>
        <taxon>Cichlomorphae</taxon>
        <taxon>Cichliformes</taxon>
        <taxon>Cichlidae</taxon>
        <taxon>African cichlids</taxon>
        <taxon>Pseudocrenilabrinae</taxon>
        <taxon>Oreochromini</taxon>
        <taxon>Oreochromis</taxon>
    </lineage>
</organism>
<dbReference type="PROSITE" id="PS50262">
    <property type="entry name" value="G_PROTEIN_RECEP_F1_2"/>
    <property type="match status" value="1"/>
</dbReference>
<keyword evidence="11 14" id="KW-0675">Receptor</keyword>
<dbReference type="PRINTS" id="PR00237">
    <property type="entry name" value="GPCRRHODOPSN"/>
</dbReference>
<keyword evidence="9 15" id="KW-0472">Membrane</keyword>
<evidence type="ECO:0000256" key="6">
    <source>
        <dbReference type="ARBA" id="ARBA00022692"/>
    </source>
</evidence>
<evidence type="ECO:0000256" key="9">
    <source>
        <dbReference type="ARBA" id="ARBA00023136"/>
    </source>
</evidence>
<evidence type="ECO:0000256" key="2">
    <source>
        <dbReference type="ARBA" id="ARBA00011145"/>
    </source>
</evidence>
<evidence type="ECO:0000256" key="7">
    <source>
        <dbReference type="ARBA" id="ARBA00022989"/>
    </source>
</evidence>
<dbReference type="PANTHER" id="PTHR24233">
    <property type="entry name" value="P2Y PURINOCEPTOR-RELATED G-PROTEIN COUPLED RECEPTOR"/>
    <property type="match status" value="1"/>
</dbReference>
<comment type="similarity">
    <text evidence="14">Belongs to the G-protein coupled receptor 1 family.</text>
</comment>
<evidence type="ECO:0000256" key="8">
    <source>
        <dbReference type="ARBA" id="ARBA00023040"/>
    </source>
</evidence>
<feature type="transmembrane region" description="Helical" evidence="15">
    <location>
        <begin position="165"/>
        <end position="182"/>
    </location>
</feature>
<dbReference type="GO" id="GO:0006935">
    <property type="term" value="P:chemotaxis"/>
    <property type="evidence" value="ECO:0007669"/>
    <property type="project" value="UniProtKB-KW"/>
</dbReference>
<name>A0AAZ1WVX0_OREAU</name>
<protein>
    <recommendedName>
        <fullName evidence="3">Platelet-activating factor receptor</fullName>
    </recommendedName>
</protein>
<evidence type="ECO:0000256" key="15">
    <source>
        <dbReference type="SAM" id="Phobius"/>
    </source>
</evidence>
<dbReference type="PROSITE" id="PS00237">
    <property type="entry name" value="G_PROTEIN_RECEP_F1_1"/>
    <property type="match status" value="1"/>
</dbReference>
<evidence type="ECO:0000256" key="12">
    <source>
        <dbReference type="ARBA" id="ARBA00023180"/>
    </source>
</evidence>
<dbReference type="InterPro" id="IPR000276">
    <property type="entry name" value="GPCR_Rhodpsn"/>
</dbReference>
<sequence>MDSKWRVTDEMRGWKEEERQRVIHSLRSTQPCPPALSAAGAAATPQQQHCTHQTNIMEITQSVTMTTMSSVESTTINPFLDSQFRYVFIPVFYIIFFILGFISNLYVLFVLCCLRQAKAMGEIHIYMTNLTIADLLFVCALPFWIDYYMREGDWVYGDFMCRVTGTFFFINTYGTILFLAAISINRCWAVTRPLDAASSDRRICGIIVCICIWVFVLTMSVPFLVSPGINKHSKNNTDIRRCFEGYQNESKEKKKTVAVTNFLIIGLFFIVFLLIVMCNILIARVLIYKNSPQSKIQSSETESKTPNVMSTFKRPTGVKRRALQMLLAVVGVFVLCFLPHHIVQGPWALAVLEIVNYSETTRKLLNDAHQITLVLMGLNCILDPVVYYFATGKFRELIKAHITKLITCTQTQSYHLNSGSKSESS</sequence>
<dbReference type="GO" id="GO:0005886">
    <property type="term" value="C:plasma membrane"/>
    <property type="evidence" value="ECO:0007669"/>
    <property type="project" value="UniProtKB-SubCell"/>
</dbReference>
<evidence type="ECO:0000259" key="16">
    <source>
        <dbReference type="PROSITE" id="PS50262"/>
    </source>
</evidence>
<feature type="transmembrane region" description="Helical" evidence="15">
    <location>
        <begin position="262"/>
        <end position="287"/>
    </location>
</feature>
<feature type="transmembrane region" description="Helical" evidence="15">
    <location>
        <begin position="322"/>
        <end position="342"/>
    </location>
</feature>
<dbReference type="PANTHER" id="PTHR24233:SF6">
    <property type="entry name" value="PLATELET-ACTIVATING FACTOR RECEPTOR"/>
    <property type="match status" value="1"/>
</dbReference>
<reference evidence="18" key="1">
    <citation type="submission" date="2020-03" db="EMBL/GenBank/DDBJ databases">
        <title>Evolution of repeat sequences and sex chromosomes of tilapia species revealed by chromosome-level genomes.</title>
        <authorList>
            <person name="Xu L."/>
            <person name="Tao W."/>
            <person name="Wang D."/>
            <person name="Zhou Q."/>
        </authorList>
    </citation>
    <scope>NUCLEOTIDE SEQUENCE [LARGE SCALE GENOMIC DNA]</scope>
    <source>
        <strain evidence="18">Israel</strain>
    </source>
</reference>
<keyword evidence="10" id="KW-1015">Disulfide bond</keyword>
<dbReference type="Proteomes" id="UP000472276">
    <property type="component" value="Unassembled WGS sequence"/>
</dbReference>
<keyword evidence="6 14" id="KW-0812">Transmembrane</keyword>
<dbReference type="AlphaFoldDB" id="A0AAZ1WVX0"/>
<keyword evidence="18" id="KW-1185">Reference proteome</keyword>
<keyword evidence="7 15" id="KW-1133">Transmembrane helix</keyword>
<keyword evidence="13 14" id="KW-0807">Transducer</keyword>
<evidence type="ECO:0000256" key="5">
    <source>
        <dbReference type="ARBA" id="ARBA00022500"/>
    </source>
</evidence>
<evidence type="ECO:0000256" key="14">
    <source>
        <dbReference type="RuleBase" id="RU000688"/>
    </source>
</evidence>
<dbReference type="SUPFAM" id="SSF81321">
    <property type="entry name" value="Family A G protein-coupled receptor-like"/>
    <property type="match status" value="1"/>
</dbReference>
<feature type="transmembrane region" description="Helical" evidence="15">
    <location>
        <begin position="203"/>
        <end position="225"/>
    </location>
</feature>
<keyword evidence="5" id="KW-0145">Chemotaxis</keyword>
<evidence type="ECO:0000256" key="10">
    <source>
        <dbReference type="ARBA" id="ARBA00023157"/>
    </source>
</evidence>
<accession>A0AAZ1WVX0</accession>
<dbReference type="Gene3D" id="1.20.1070.10">
    <property type="entry name" value="Rhodopsin 7-helix transmembrane proteins"/>
    <property type="match status" value="1"/>
</dbReference>
<evidence type="ECO:0000256" key="4">
    <source>
        <dbReference type="ARBA" id="ARBA00022475"/>
    </source>
</evidence>
<evidence type="ECO:0000256" key="11">
    <source>
        <dbReference type="ARBA" id="ARBA00023170"/>
    </source>
</evidence>
<feature type="transmembrane region" description="Helical" evidence="15">
    <location>
        <begin position="126"/>
        <end position="145"/>
    </location>
</feature>
<dbReference type="InterPro" id="IPR002282">
    <property type="entry name" value="PAF_rcpt"/>
</dbReference>
<feature type="transmembrane region" description="Helical" evidence="15">
    <location>
        <begin position="87"/>
        <end position="114"/>
    </location>
</feature>
<dbReference type="Pfam" id="PF00001">
    <property type="entry name" value="7tm_1"/>
    <property type="match status" value="1"/>
</dbReference>
<feature type="domain" description="G-protein coupled receptors family 1 profile" evidence="16">
    <location>
        <begin position="103"/>
        <end position="387"/>
    </location>
</feature>
<evidence type="ECO:0000313" key="17">
    <source>
        <dbReference type="Ensembl" id="ENSOABP00000059545.1"/>
    </source>
</evidence>
<dbReference type="Ensembl" id="ENSOABT00000076591.1">
    <property type="protein sequence ID" value="ENSOABP00000059545.1"/>
    <property type="gene ID" value="ENSOABG00000028317.1"/>
</dbReference>
<keyword evidence="4" id="KW-1003">Cell membrane</keyword>
<evidence type="ECO:0000313" key="18">
    <source>
        <dbReference type="Proteomes" id="UP000472276"/>
    </source>
</evidence>
<evidence type="ECO:0000256" key="13">
    <source>
        <dbReference type="ARBA" id="ARBA00023224"/>
    </source>
</evidence>
<dbReference type="PRINTS" id="PR01153">
    <property type="entry name" value="PAFRECEPTOR"/>
</dbReference>
<keyword evidence="12" id="KW-0325">Glycoprotein</keyword>
<comment type="subunit">
    <text evidence="2">Interacts with ARRB1.</text>
</comment>